<dbReference type="InterPro" id="IPR036852">
    <property type="entry name" value="Peptidase_S8/S53_dom_sf"/>
</dbReference>
<evidence type="ECO:0000256" key="7">
    <source>
        <dbReference type="SAM" id="SignalP"/>
    </source>
</evidence>
<dbReference type="PROSITE" id="PS00138">
    <property type="entry name" value="SUBTILASE_SER"/>
    <property type="match status" value="1"/>
</dbReference>
<evidence type="ECO:0000256" key="4">
    <source>
        <dbReference type="ARBA" id="ARBA00022825"/>
    </source>
</evidence>
<dbReference type="SUPFAM" id="SSF52743">
    <property type="entry name" value="Subtilisin-like"/>
    <property type="match status" value="1"/>
</dbReference>
<organism evidence="9 10">
    <name type="scientific">Arsenicibacter rosenii</name>
    <dbReference type="NCBI Taxonomy" id="1750698"/>
    <lineage>
        <taxon>Bacteria</taxon>
        <taxon>Pseudomonadati</taxon>
        <taxon>Bacteroidota</taxon>
        <taxon>Cytophagia</taxon>
        <taxon>Cytophagales</taxon>
        <taxon>Spirosomataceae</taxon>
        <taxon>Arsenicibacter</taxon>
    </lineage>
</organism>
<evidence type="ECO:0000259" key="8">
    <source>
        <dbReference type="Pfam" id="PF00082"/>
    </source>
</evidence>
<evidence type="ECO:0000256" key="1">
    <source>
        <dbReference type="ARBA" id="ARBA00011073"/>
    </source>
</evidence>
<evidence type="ECO:0000256" key="2">
    <source>
        <dbReference type="ARBA" id="ARBA00022670"/>
    </source>
</evidence>
<evidence type="ECO:0000313" key="9">
    <source>
        <dbReference type="EMBL" id="OIN59318.1"/>
    </source>
</evidence>
<reference evidence="9 10" key="1">
    <citation type="submission" date="2016-10" db="EMBL/GenBank/DDBJ databases">
        <title>Arsenicibacter rosenii gen. nov., sp. nov., an efficient arsenic-methylating bacterium isolated from an arsenic-contaminated paddy soil.</title>
        <authorList>
            <person name="Huang K."/>
        </authorList>
    </citation>
    <scope>NUCLEOTIDE SEQUENCE [LARGE SCALE GENOMIC DNA]</scope>
    <source>
        <strain evidence="9 10">SM-1</strain>
    </source>
</reference>
<feature type="domain" description="Peptidase S8/S53" evidence="8">
    <location>
        <begin position="293"/>
        <end position="504"/>
    </location>
</feature>
<keyword evidence="7" id="KW-0732">Signal</keyword>
<keyword evidence="4 5" id="KW-0720">Serine protease</keyword>
<comment type="similarity">
    <text evidence="1 5 6">Belongs to the peptidase S8 family.</text>
</comment>
<sequence length="544" mass="59884">MQKLIFPFVALLTVSGAWAQQIPTFKRTPPKDWQYLDPQKDSIAGISLYRAYELLKGRPSTPVVVGVIDSGVDLVHEDLKNVLWTNTREIAGNGKDDDKNGYVDDVHGWNFMASPDGKTYVNDQEEVTQIYVMWKDKFDTIDPGKLKNKVERRQYEVYQIAKKRFMDRSKVVRQKRLAMADSARFIETMKGQLAQISDKTFARESLNLIQPTETDSVGRAVKAILSEVFAPQFGSFTQMEKLLTARYGVLKSIILKDIDATYNADLKPRELVGDNPLNPDERGYGSPFFVAKDGLGGHGTHVAGIVGAQRGNDIGVDGVADNVRLMYLAAVPNGGDERDKDVANAIRYAVDNGAKVINMSFGKRLSPYKEQIDAAIRYAEDKDVLLVHAAGNNGENYDTIPAYPRPVYENGKEARNFITVGNSTWKANSNLPAGSSNYGQRTVDLFAPGTAILSTTPGNQYEKFSGTSMASPCVAGVAALLRSYFPKLTAVQVKELLMQTVWKPDLTVQRPGAAAKETVPFSTLSRSGGIVNAYEAVKKAMAVN</sequence>
<dbReference type="InterPro" id="IPR015500">
    <property type="entry name" value="Peptidase_S8_subtilisin-rel"/>
</dbReference>
<dbReference type="InterPro" id="IPR034080">
    <property type="entry name" value="Protease_P7-like_dom"/>
</dbReference>
<proteinExistence type="inferred from homology"/>
<feature type="signal peptide" evidence="7">
    <location>
        <begin position="1"/>
        <end position="19"/>
    </location>
</feature>
<dbReference type="PANTHER" id="PTHR43399">
    <property type="entry name" value="SUBTILISIN-RELATED"/>
    <property type="match status" value="1"/>
</dbReference>
<name>A0A1S2VNE9_9BACT</name>
<dbReference type="GO" id="GO:0006508">
    <property type="term" value="P:proteolysis"/>
    <property type="evidence" value="ECO:0007669"/>
    <property type="project" value="UniProtKB-KW"/>
</dbReference>
<dbReference type="InterPro" id="IPR022398">
    <property type="entry name" value="Peptidase_S8_His-AS"/>
</dbReference>
<gene>
    <name evidence="9" type="ORF">BLX24_10055</name>
</gene>
<dbReference type="RefSeq" id="WP_071503000.1">
    <property type="nucleotide sequence ID" value="NZ_MORL01000004.1"/>
</dbReference>
<evidence type="ECO:0000256" key="3">
    <source>
        <dbReference type="ARBA" id="ARBA00022801"/>
    </source>
</evidence>
<keyword evidence="10" id="KW-1185">Reference proteome</keyword>
<dbReference type="CDD" id="cd07483">
    <property type="entry name" value="Peptidases_S8_Subtilisin_Novo-like"/>
    <property type="match status" value="1"/>
</dbReference>
<dbReference type="Gene3D" id="3.40.50.200">
    <property type="entry name" value="Peptidase S8/S53 domain"/>
    <property type="match status" value="2"/>
</dbReference>
<accession>A0A1S2VNE9</accession>
<dbReference type="Pfam" id="PF00082">
    <property type="entry name" value="Peptidase_S8"/>
    <property type="match status" value="1"/>
</dbReference>
<dbReference type="EMBL" id="MORL01000004">
    <property type="protein sequence ID" value="OIN59318.1"/>
    <property type="molecule type" value="Genomic_DNA"/>
</dbReference>
<dbReference type="InterPro" id="IPR023828">
    <property type="entry name" value="Peptidase_S8_Ser-AS"/>
</dbReference>
<dbReference type="GO" id="GO:0004252">
    <property type="term" value="F:serine-type endopeptidase activity"/>
    <property type="evidence" value="ECO:0007669"/>
    <property type="project" value="UniProtKB-UniRule"/>
</dbReference>
<protein>
    <submittedName>
        <fullName evidence="9">Peptidase S8</fullName>
    </submittedName>
</protein>
<feature type="chain" id="PRO_5010247948" evidence="7">
    <location>
        <begin position="20"/>
        <end position="544"/>
    </location>
</feature>
<feature type="active site" description="Charge relay system" evidence="5">
    <location>
        <position position="69"/>
    </location>
</feature>
<dbReference type="PANTHER" id="PTHR43399:SF4">
    <property type="entry name" value="CELL WALL-ASSOCIATED PROTEASE"/>
    <property type="match status" value="1"/>
</dbReference>
<dbReference type="PROSITE" id="PS51892">
    <property type="entry name" value="SUBTILASE"/>
    <property type="match status" value="1"/>
</dbReference>
<feature type="active site" description="Charge relay system" evidence="5">
    <location>
        <position position="298"/>
    </location>
</feature>
<keyword evidence="3 5" id="KW-0378">Hydrolase</keyword>
<dbReference type="OrthoDB" id="9798386at2"/>
<dbReference type="InterPro" id="IPR023827">
    <property type="entry name" value="Peptidase_S8_Asp-AS"/>
</dbReference>
<dbReference type="InterPro" id="IPR000209">
    <property type="entry name" value="Peptidase_S8/S53_dom"/>
</dbReference>
<dbReference type="AlphaFoldDB" id="A0A1S2VNE9"/>
<keyword evidence="2 5" id="KW-0645">Protease</keyword>
<comment type="caution">
    <text evidence="9">The sequence shown here is derived from an EMBL/GenBank/DDBJ whole genome shotgun (WGS) entry which is preliminary data.</text>
</comment>
<dbReference type="PROSITE" id="PS00137">
    <property type="entry name" value="SUBTILASE_HIS"/>
    <property type="match status" value="1"/>
</dbReference>
<evidence type="ECO:0000256" key="5">
    <source>
        <dbReference type="PROSITE-ProRule" id="PRU01240"/>
    </source>
</evidence>
<dbReference type="Proteomes" id="UP000181790">
    <property type="component" value="Unassembled WGS sequence"/>
</dbReference>
<dbReference type="PROSITE" id="PS00136">
    <property type="entry name" value="SUBTILASE_ASP"/>
    <property type="match status" value="1"/>
</dbReference>
<feature type="active site" description="Charge relay system" evidence="5">
    <location>
        <position position="468"/>
    </location>
</feature>
<evidence type="ECO:0000313" key="10">
    <source>
        <dbReference type="Proteomes" id="UP000181790"/>
    </source>
</evidence>
<dbReference type="InterPro" id="IPR051048">
    <property type="entry name" value="Peptidase_S8/S53_subtilisin"/>
</dbReference>
<dbReference type="PRINTS" id="PR00723">
    <property type="entry name" value="SUBTILISIN"/>
</dbReference>
<evidence type="ECO:0000256" key="6">
    <source>
        <dbReference type="RuleBase" id="RU003355"/>
    </source>
</evidence>